<organism evidence="2 3">
    <name type="scientific">Actinoallomurus acaciae</name>
    <dbReference type="NCBI Taxonomy" id="502577"/>
    <lineage>
        <taxon>Bacteria</taxon>
        <taxon>Bacillati</taxon>
        <taxon>Actinomycetota</taxon>
        <taxon>Actinomycetes</taxon>
        <taxon>Streptosporangiales</taxon>
        <taxon>Thermomonosporaceae</taxon>
        <taxon>Actinoallomurus</taxon>
    </lineage>
</organism>
<dbReference type="Proteomes" id="UP001589627">
    <property type="component" value="Unassembled WGS sequence"/>
</dbReference>
<dbReference type="RefSeq" id="WP_378204145.1">
    <property type="nucleotide sequence ID" value="NZ_JBHLZP010000140.1"/>
</dbReference>
<dbReference type="PANTHER" id="PTHR47129:SF1">
    <property type="entry name" value="NMRA-LIKE DOMAIN-CONTAINING PROTEIN"/>
    <property type="match status" value="1"/>
</dbReference>
<dbReference type="InterPro" id="IPR016040">
    <property type="entry name" value="NAD(P)-bd_dom"/>
</dbReference>
<evidence type="ECO:0000259" key="1">
    <source>
        <dbReference type="Pfam" id="PF13460"/>
    </source>
</evidence>
<feature type="domain" description="NAD(P)-binding" evidence="1">
    <location>
        <begin position="6"/>
        <end position="180"/>
    </location>
</feature>
<dbReference type="SUPFAM" id="SSF51735">
    <property type="entry name" value="NAD(P)-binding Rossmann-fold domains"/>
    <property type="match status" value="1"/>
</dbReference>
<name>A0ABV5YHE4_9ACTN</name>
<comment type="caution">
    <text evidence="2">The sequence shown here is derived from an EMBL/GenBank/DDBJ whole genome shotgun (WGS) entry which is preliminary data.</text>
</comment>
<proteinExistence type="predicted"/>
<reference evidence="2 3" key="1">
    <citation type="submission" date="2024-09" db="EMBL/GenBank/DDBJ databases">
        <authorList>
            <person name="Sun Q."/>
            <person name="Mori K."/>
        </authorList>
    </citation>
    <scope>NUCLEOTIDE SEQUENCE [LARGE SCALE GENOMIC DNA]</scope>
    <source>
        <strain evidence="2 3">TBRC 0563</strain>
    </source>
</reference>
<dbReference type="PANTHER" id="PTHR47129">
    <property type="entry name" value="QUINONE OXIDOREDUCTASE 2"/>
    <property type="match status" value="1"/>
</dbReference>
<dbReference type="InterPro" id="IPR036291">
    <property type="entry name" value="NAD(P)-bd_dom_sf"/>
</dbReference>
<keyword evidence="2" id="KW-0560">Oxidoreductase</keyword>
<keyword evidence="3" id="KW-1185">Reference proteome</keyword>
<dbReference type="EC" id="1.6.5.2" evidence="2"/>
<evidence type="ECO:0000313" key="3">
    <source>
        <dbReference type="Proteomes" id="UP001589627"/>
    </source>
</evidence>
<dbReference type="EMBL" id="JBHLZP010000140">
    <property type="protein sequence ID" value="MFB9834476.1"/>
    <property type="molecule type" value="Genomic_DNA"/>
</dbReference>
<dbReference type="GO" id="GO:0003955">
    <property type="term" value="F:NAD(P)H dehydrogenase (quinone) activity"/>
    <property type="evidence" value="ECO:0007669"/>
    <property type="project" value="UniProtKB-EC"/>
</dbReference>
<accession>A0ABV5YHE4</accession>
<dbReference type="Gene3D" id="3.40.50.720">
    <property type="entry name" value="NAD(P)-binding Rossmann-like Domain"/>
    <property type="match status" value="1"/>
</dbReference>
<dbReference type="InterPro" id="IPR052718">
    <property type="entry name" value="NmrA-type_oxidoreductase"/>
</dbReference>
<dbReference type="CDD" id="cd05269">
    <property type="entry name" value="TMR_SDR_a"/>
    <property type="match status" value="1"/>
</dbReference>
<dbReference type="Pfam" id="PF13460">
    <property type="entry name" value="NAD_binding_10"/>
    <property type="match status" value="1"/>
</dbReference>
<sequence length="288" mass="30008">MIILTGASGQLGKATVRRLLERVPAERIGVSVRDPEKVPELTARGVRVRRGDFEDPASLAHAFEGASRVLIVSTGTSGEAAVRHHRTAIDAAKEAGAGRIIYTSHMGANPASPFAPMVDHAATETALRDSGVPFTSLRNGFYAASGAMLLDDALRTGELAVPEDGPVSWTAHADLAEVTALALTGDGGLDGLTPALTGSEAIDMTRMAEIASELTGRTIRRSVVSDEAYRAGLLAHGLPEPAADLLLGIFAASRKGEFAEVDPTLARLIGRPPVSFGQFLATAVSPAR</sequence>
<protein>
    <submittedName>
        <fullName evidence="2">SDR family oxidoreductase</fullName>
        <ecNumber evidence="2">1.6.5.2</ecNumber>
    </submittedName>
</protein>
<gene>
    <name evidence="2" type="ORF">ACFFNX_20035</name>
</gene>
<evidence type="ECO:0000313" key="2">
    <source>
        <dbReference type="EMBL" id="MFB9834476.1"/>
    </source>
</evidence>
<dbReference type="Gene3D" id="3.90.25.10">
    <property type="entry name" value="UDP-galactose 4-epimerase, domain 1"/>
    <property type="match status" value="1"/>
</dbReference>